<dbReference type="RefSeq" id="WP_201428327.1">
    <property type="nucleotide sequence ID" value="NZ_JAEQMG010000145.1"/>
</dbReference>
<gene>
    <name evidence="2" type="ORF">JKK62_13375</name>
</gene>
<keyword evidence="3" id="KW-1185">Reference proteome</keyword>
<evidence type="ECO:0000259" key="1">
    <source>
        <dbReference type="Pfam" id="PF04909"/>
    </source>
</evidence>
<dbReference type="GO" id="GO:0016787">
    <property type="term" value="F:hydrolase activity"/>
    <property type="evidence" value="ECO:0007669"/>
    <property type="project" value="InterPro"/>
</dbReference>
<feature type="domain" description="Amidohydrolase-related" evidence="1">
    <location>
        <begin position="3"/>
        <end position="268"/>
    </location>
</feature>
<dbReference type="Gene3D" id="3.20.20.140">
    <property type="entry name" value="Metal-dependent hydrolases"/>
    <property type="match status" value="1"/>
</dbReference>
<dbReference type="InterPro" id="IPR006680">
    <property type="entry name" value="Amidohydro-rel"/>
</dbReference>
<dbReference type="EMBL" id="JAEQMG010000145">
    <property type="protein sequence ID" value="MBK6089618.1"/>
    <property type="molecule type" value="Genomic_DNA"/>
</dbReference>
<dbReference type="InterPro" id="IPR032466">
    <property type="entry name" value="Metal_Hydrolase"/>
</dbReference>
<name>A0A934WTF1_9FIRM</name>
<dbReference type="Proteomes" id="UP000633365">
    <property type="component" value="Unassembled WGS sequence"/>
</dbReference>
<comment type="caution">
    <text evidence="2">The sequence shown here is derived from an EMBL/GenBank/DDBJ whole genome shotgun (WGS) entry which is preliminary data.</text>
</comment>
<dbReference type="CDD" id="cd01292">
    <property type="entry name" value="metallo-dependent_hydrolases"/>
    <property type="match status" value="1"/>
</dbReference>
<dbReference type="Pfam" id="PF04909">
    <property type="entry name" value="Amidohydro_2"/>
    <property type="match status" value="1"/>
</dbReference>
<dbReference type="AlphaFoldDB" id="A0A934WTF1"/>
<organism evidence="2 3">
    <name type="scientific">Ruminococcus difficilis</name>
    <dbReference type="NCBI Taxonomy" id="2763069"/>
    <lineage>
        <taxon>Bacteria</taxon>
        <taxon>Bacillati</taxon>
        <taxon>Bacillota</taxon>
        <taxon>Clostridia</taxon>
        <taxon>Eubacteriales</taxon>
        <taxon>Oscillospiraceae</taxon>
        <taxon>Ruminococcus</taxon>
    </lineage>
</organism>
<accession>A0A934WTF1</accession>
<reference evidence="2" key="1">
    <citation type="submission" date="2021-01" db="EMBL/GenBank/DDBJ databases">
        <title>Genome public.</title>
        <authorList>
            <person name="Liu C."/>
            <person name="Sun Q."/>
        </authorList>
    </citation>
    <scope>NUCLEOTIDE SEQUENCE</scope>
    <source>
        <strain evidence="2">M6</strain>
    </source>
</reference>
<evidence type="ECO:0000313" key="3">
    <source>
        <dbReference type="Proteomes" id="UP000633365"/>
    </source>
</evidence>
<proteinExistence type="predicted"/>
<evidence type="ECO:0000313" key="2">
    <source>
        <dbReference type="EMBL" id="MBK6089618.1"/>
    </source>
</evidence>
<protein>
    <submittedName>
        <fullName evidence="2">Amidohydrolase family protein</fullName>
    </submittedName>
</protein>
<dbReference type="SUPFAM" id="SSF51556">
    <property type="entry name" value="Metallo-dependent hydrolases"/>
    <property type="match status" value="1"/>
</dbReference>
<sequence>MLIDTHVHIGTILDFEMREEDVIYSMNRYGVDFSLVSGVNAAEFDHNGQRIPDALQTPQNQVFESTLRFARRYPDRIGVTPWMKLYAETPDDGFIRLLEENRELVYGLKLHPFHSRVAPDDPRAEAVYEIARRYHLPVVSHTGGCEEARSVHLYNAALKHPDISFVMVHMDLGSDNSEAIELLGKADNLYGDTTWVPVKSTLKAIERWGSGKLLFGSDNPIDGPDTYLHNKTGDRSLYQEYFNEFRAMISPEDYDNIMYRNAARLFRIDLK</sequence>